<accession>A0A4Y7JNU8</accession>
<reference evidence="13 14" key="1">
    <citation type="journal article" date="2018" name="Science">
        <title>The opium poppy genome and morphinan production.</title>
        <authorList>
            <person name="Guo L."/>
            <person name="Winzer T."/>
            <person name="Yang X."/>
            <person name="Li Y."/>
            <person name="Ning Z."/>
            <person name="He Z."/>
            <person name="Teodor R."/>
            <person name="Lu Y."/>
            <person name="Bowser T.A."/>
            <person name="Graham I.A."/>
            <person name="Ye K."/>
        </authorList>
    </citation>
    <scope>NUCLEOTIDE SEQUENCE [LARGE SCALE GENOMIC DNA]</scope>
    <source>
        <strain evidence="14">cv. HN1</strain>
        <tissue evidence="13">Leaves</tissue>
    </source>
</reference>
<evidence type="ECO:0000256" key="1">
    <source>
        <dbReference type="ARBA" id="ARBA00004370"/>
    </source>
</evidence>
<dbReference type="Gramene" id="RZC62236">
    <property type="protein sequence ID" value="RZC62236"/>
    <property type="gene ID" value="C5167_024003"/>
</dbReference>
<evidence type="ECO:0000256" key="2">
    <source>
        <dbReference type="ARBA" id="ARBA00010617"/>
    </source>
</evidence>
<keyword evidence="4" id="KW-0812">Transmembrane</keyword>
<dbReference type="PANTHER" id="PTHR24282:SF236">
    <property type="entry name" value="CYTOCHROME P450"/>
    <property type="match status" value="1"/>
</dbReference>
<keyword evidence="8 11" id="KW-0408">Iron</keyword>
<evidence type="ECO:0000313" key="14">
    <source>
        <dbReference type="Proteomes" id="UP000316621"/>
    </source>
</evidence>
<sequence length="144" mass="16132">MNMIINETLQLYPPVVMIMRMVEKEVKLGANNLIIPPNTEVIITPLAPHHDPEIWGEHVQFFKPERFSEGILTAAHNKFGFVPFSSGPRNCVGMNFAVNQAKIAFTMILQNYSLPVSPGYIHSPIHGLVSCPQYGLQLTLHPIE</sequence>
<keyword evidence="6" id="KW-1133">Transmembrane helix</keyword>
<keyword evidence="3 11" id="KW-0349">Heme</keyword>
<dbReference type="PRINTS" id="PR00465">
    <property type="entry name" value="EP450IV"/>
</dbReference>
<dbReference type="GO" id="GO:0016020">
    <property type="term" value="C:membrane"/>
    <property type="evidence" value="ECO:0007669"/>
    <property type="project" value="UniProtKB-SubCell"/>
</dbReference>
<dbReference type="GO" id="GO:0004497">
    <property type="term" value="F:monooxygenase activity"/>
    <property type="evidence" value="ECO:0007669"/>
    <property type="project" value="UniProtKB-KW"/>
</dbReference>
<feature type="binding site" description="axial binding residue" evidence="11">
    <location>
        <position position="91"/>
    </location>
    <ligand>
        <name>heme</name>
        <dbReference type="ChEBI" id="CHEBI:30413"/>
    </ligand>
    <ligandPart>
        <name>Fe</name>
        <dbReference type="ChEBI" id="CHEBI:18248"/>
    </ligandPart>
</feature>
<dbReference type="EMBL" id="CM010719">
    <property type="protein sequence ID" value="RZC62236.1"/>
    <property type="molecule type" value="Genomic_DNA"/>
</dbReference>
<dbReference type="SUPFAM" id="SSF48264">
    <property type="entry name" value="Cytochrome P450"/>
    <property type="match status" value="1"/>
</dbReference>
<evidence type="ECO:0000256" key="5">
    <source>
        <dbReference type="ARBA" id="ARBA00022723"/>
    </source>
</evidence>
<keyword evidence="5 11" id="KW-0479">Metal-binding</keyword>
<evidence type="ECO:0000256" key="3">
    <source>
        <dbReference type="ARBA" id="ARBA00022617"/>
    </source>
</evidence>
<evidence type="ECO:0008006" key="15">
    <source>
        <dbReference type="Google" id="ProtNLM"/>
    </source>
</evidence>
<dbReference type="Pfam" id="PF00067">
    <property type="entry name" value="p450"/>
    <property type="match status" value="1"/>
</dbReference>
<dbReference type="GO" id="GO:0016705">
    <property type="term" value="F:oxidoreductase activity, acting on paired donors, with incorporation or reduction of molecular oxygen"/>
    <property type="evidence" value="ECO:0007669"/>
    <property type="project" value="InterPro"/>
</dbReference>
<gene>
    <name evidence="13" type="ORF">C5167_024003</name>
</gene>
<dbReference type="PANTHER" id="PTHR24282">
    <property type="entry name" value="CYTOCHROME P450 FAMILY MEMBER"/>
    <property type="match status" value="1"/>
</dbReference>
<evidence type="ECO:0000256" key="8">
    <source>
        <dbReference type="ARBA" id="ARBA00023004"/>
    </source>
</evidence>
<dbReference type="OMA" id="GHSTHIA"/>
<evidence type="ECO:0000256" key="12">
    <source>
        <dbReference type="RuleBase" id="RU000461"/>
    </source>
</evidence>
<dbReference type="GO" id="GO:0033075">
    <property type="term" value="P:isoquinoline alkaloid biosynthetic process"/>
    <property type="evidence" value="ECO:0007669"/>
    <property type="project" value="UniProtKB-ARBA"/>
</dbReference>
<dbReference type="InterPro" id="IPR001128">
    <property type="entry name" value="Cyt_P450"/>
</dbReference>
<dbReference type="Proteomes" id="UP000316621">
    <property type="component" value="Chromosome 5"/>
</dbReference>
<dbReference type="PROSITE" id="PS00086">
    <property type="entry name" value="CYTOCHROME_P450"/>
    <property type="match status" value="1"/>
</dbReference>
<dbReference type="Gene3D" id="1.10.630.10">
    <property type="entry name" value="Cytochrome P450"/>
    <property type="match status" value="1"/>
</dbReference>
<comment type="cofactor">
    <cofactor evidence="11">
        <name>heme</name>
        <dbReference type="ChEBI" id="CHEBI:30413"/>
    </cofactor>
</comment>
<dbReference type="InterPro" id="IPR017972">
    <property type="entry name" value="Cyt_P450_CS"/>
</dbReference>
<keyword evidence="14" id="KW-1185">Reference proteome</keyword>
<dbReference type="InterPro" id="IPR002403">
    <property type="entry name" value="Cyt_P450_E_grp-IV"/>
</dbReference>
<evidence type="ECO:0000256" key="11">
    <source>
        <dbReference type="PIRSR" id="PIRSR602403-1"/>
    </source>
</evidence>
<dbReference type="AlphaFoldDB" id="A0A4Y7JNU8"/>
<proteinExistence type="inferred from homology"/>
<organism evidence="13 14">
    <name type="scientific">Papaver somniferum</name>
    <name type="common">Opium poppy</name>
    <dbReference type="NCBI Taxonomy" id="3469"/>
    <lineage>
        <taxon>Eukaryota</taxon>
        <taxon>Viridiplantae</taxon>
        <taxon>Streptophyta</taxon>
        <taxon>Embryophyta</taxon>
        <taxon>Tracheophyta</taxon>
        <taxon>Spermatophyta</taxon>
        <taxon>Magnoliopsida</taxon>
        <taxon>Ranunculales</taxon>
        <taxon>Papaveraceae</taxon>
        <taxon>Papaveroideae</taxon>
        <taxon>Papaver</taxon>
    </lineage>
</organism>
<name>A0A4Y7JNU8_PAPSO</name>
<evidence type="ECO:0000256" key="7">
    <source>
        <dbReference type="ARBA" id="ARBA00023002"/>
    </source>
</evidence>
<comment type="subcellular location">
    <subcellularLocation>
        <location evidence="1">Membrane</location>
    </subcellularLocation>
</comment>
<dbReference type="PRINTS" id="PR00385">
    <property type="entry name" value="P450"/>
</dbReference>
<evidence type="ECO:0000256" key="10">
    <source>
        <dbReference type="ARBA" id="ARBA00023136"/>
    </source>
</evidence>
<dbReference type="InterPro" id="IPR036396">
    <property type="entry name" value="Cyt_P450_sf"/>
</dbReference>
<keyword evidence="10" id="KW-0472">Membrane</keyword>
<protein>
    <recommendedName>
        <fullName evidence="15">Cytochrome P450</fullName>
    </recommendedName>
</protein>
<evidence type="ECO:0000313" key="13">
    <source>
        <dbReference type="EMBL" id="RZC62236.1"/>
    </source>
</evidence>
<evidence type="ECO:0000256" key="6">
    <source>
        <dbReference type="ARBA" id="ARBA00022989"/>
    </source>
</evidence>
<comment type="similarity">
    <text evidence="2 12">Belongs to the cytochrome P450 family.</text>
</comment>
<evidence type="ECO:0000256" key="4">
    <source>
        <dbReference type="ARBA" id="ARBA00022692"/>
    </source>
</evidence>
<evidence type="ECO:0000256" key="9">
    <source>
        <dbReference type="ARBA" id="ARBA00023033"/>
    </source>
</evidence>
<keyword evidence="7 12" id="KW-0560">Oxidoreductase</keyword>
<dbReference type="InterPro" id="IPR050665">
    <property type="entry name" value="Cytochrome_P450_Monooxygen"/>
</dbReference>
<dbReference type="GO" id="GO:0020037">
    <property type="term" value="F:heme binding"/>
    <property type="evidence" value="ECO:0007669"/>
    <property type="project" value="InterPro"/>
</dbReference>
<dbReference type="STRING" id="3469.A0A4Y7JNU8"/>
<keyword evidence="9 12" id="KW-0503">Monooxygenase</keyword>
<dbReference type="GO" id="GO:0005506">
    <property type="term" value="F:iron ion binding"/>
    <property type="evidence" value="ECO:0007669"/>
    <property type="project" value="InterPro"/>
</dbReference>